<keyword evidence="6" id="KW-1185">Reference proteome</keyword>
<dbReference type="SUPFAM" id="SSF53335">
    <property type="entry name" value="S-adenosyl-L-methionine-dependent methyltransferases"/>
    <property type="match status" value="1"/>
</dbReference>
<dbReference type="CDD" id="cd02440">
    <property type="entry name" value="AdoMet_MTases"/>
    <property type="match status" value="1"/>
</dbReference>
<dbReference type="Gene3D" id="3.40.50.150">
    <property type="entry name" value="Vaccinia Virus protein VP39"/>
    <property type="match status" value="1"/>
</dbReference>
<reference evidence="6" key="1">
    <citation type="journal article" date="2019" name="Int. J. Syst. Evol. Microbiol.">
        <title>The Global Catalogue of Microorganisms (GCM) 10K type strain sequencing project: providing services to taxonomists for standard genome sequencing and annotation.</title>
        <authorList>
            <consortium name="The Broad Institute Genomics Platform"/>
            <consortium name="The Broad Institute Genome Sequencing Center for Infectious Disease"/>
            <person name="Wu L."/>
            <person name="Ma J."/>
        </authorList>
    </citation>
    <scope>NUCLEOTIDE SEQUENCE [LARGE SCALE GENOMIC DNA]</scope>
    <source>
        <strain evidence="6">KCTC 62102</strain>
    </source>
</reference>
<sequence>MSGANAEQHTFWNDAPGRAWVAQQPAMDLLMRNVTALVMAEAAPLSGQHVLDVGCGAGALTLAATRAVGPQGRALGVDISAPLLARAEELARAESLAQVGFLRADAQDHGFAPSAFDLVLSRFGVMFFADPVAAFMNLARTMRPGGRMVLAVWGRAAANPFFATPGRIGAARLGPPPPSDPDGPGPMAFSDIPRVLGILHAAGLQAEGRAVDLTLDHPGGLEPVLDLMSNLGGLPRLLRDTGGTAEDLAAILAALREEWAGLVGDDGCLRIPAEINLYTATRV</sequence>
<evidence type="ECO:0000259" key="4">
    <source>
        <dbReference type="Pfam" id="PF13649"/>
    </source>
</evidence>
<keyword evidence="3" id="KW-0949">S-adenosyl-L-methionine</keyword>
<evidence type="ECO:0000256" key="2">
    <source>
        <dbReference type="ARBA" id="ARBA00022679"/>
    </source>
</evidence>
<keyword evidence="2 5" id="KW-0808">Transferase</keyword>
<accession>A0ABV7DSV0</accession>
<comment type="caution">
    <text evidence="5">The sequence shown here is derived from an EMBL/GenBank/DDBJ whole genome shotgun (WGS) entry which is preliminary data.</text>
</comment>
<protein>
    <submittedName>
        <fullName evidence="5">Class I SAM-dependent methyltransferase</fullName>
        <ecNumber evidence="5">2.1.1.-</ecNumber>
    </submittedName>
</protein>
<dbReference type="PANTHER" id="PTHR43464">
    <property type="entry name" value="METHYLTRANSFERASE"/>
    <property type="match status" value="1"/>
</dbReference>
<dbReference type="InterPro" id="IPR029063">
    <property type="entry name" value="SAM-dependent_MTases_sf"/>
</dbReference>
<dbReference type="Pfam" id="PF13649">
    <property type="entry name" value="Methyltransf_25"/>
    <property type="match status" value="1"/>
</dbReference>
<evidence type="ECO:0000313" key="6">
    <source>
        <dbReference type="Proteomes" id="UP001595445"/>
    </source>
</evidence>
<organism evidence="5 6">
    <name type="scientific">Tabrizicola soli</name>
    <dbReference type="NCBI Taxonomy" id="2185115"/>
    <lineage>
        <taxon>Bacteria</taxon>
        <taxon>Pseudomonadati</taxon>
        <taxon>Pseudomonadota</taxon>
        <taxon>Alphaproteobacteria</taxon>
        <taxon>Rhodobacterales</taxon>
        <taxon>Paracoccaceae</taxon>
        <taxon>Tabrizicola</taxon>
    </lineage>
</organism>
<evidence type="ECO:0000256" key="3">
    <source>
        <dbReference type="ARBA" id="ARBA00022691"/>
    </source>
</evidence>
<dbReference type="PANTHER" id="PTHR43464:SF19">
    <property type="entry name" value="UBIQUINONE BIOSYNTHESIS O-METHYLTRANSFERASE, MITOCHONDRIAL"/>
    <property type="match status" value="1"/>
</dbReference>
<dbReference type="GO" id="GO:0032259">
    <property type="term" value="P:methylation"/>
    <property type="evidence" value="ECO:0007669"/>
    <property type="project" value="UniProtKB-KW"/>
</dbReference>
<dbReference type="Proteomes" id="UP001595445">
    <property type="component" value="Unassembled WGS sequence"/>
</dbReference>
<name>A0ABV7DSV0_9RHOB</name>
<evidence type="ECO:0000313" key="5">
    <source>
        <dbReference type="EMBL" id="MFC3086163.1"/>
    </source>
</evidence>
<dbReference type="InterPro" id="IPR041698">
    <property type="entry name" value="Methyltransf_25"/>
</dbReference>
<feature type="domain" description="Methyltransferase" evidence="4">
    <location>
        <begin position="50"/>
        <end position="146"/>
    </location>
</feature>
<proteinExistence type="predicted"/>
<dbReference type="EC" id="2.1.1.-" evidence="5"/>
<dbReference type="GO" id="GO:0008168">
    <property type="term" value="F:methyltransferase activity"/>
    <property type="evidence" value="ECO:0007669"/>
    <property type="project" value="UniProtKB-KW"/>
</dbReference>
<gene>
    <name evidence="5" type="ORF">ACFOD6_08890</name>
</gene>
<evidence type="ECO:0000256" key="1">
    <source>
        <dbReference type="ARBA" id="ARBA00022603"/>
    </source>
</evidence>
<dbReference type="EMBL" id="JBHRSM010000015">
    <property type="protein sequence ID" value="MFC3086163.1"/>
    <property type="molecule type" value="Genomic_DNA"/>
</dbReference>
<keyword evidence="1 5" id="KW-0489">Methyltransferase</keyword>
<dbReference type="RefSeq" id="WP_197645489.1">
    <property type="nucleotide sequence ID" value="NZ_JAEACP010000014.1"/>
</dbReference>